<proteinExistence type="predicted"/>
<evidence type="ECO:0000313" key="3">
    <source>
        <dbReference type="EnsemblPlants" id="AES74023"/>
    </source>
</evidence>
<dbReference type="HOGENOM" id="CLU_2267748_0_0_1"/>
<dbReference type="EMBL" id="CM001219">
    <property type="protein sequence ID" value="AES74023.1"/>
    <property type="molecule type" value="Genomic_DNA"/>
</dbReference>
<feature type="compositionally biased region" description="Low complexity" evidence="1">
    <location>
        <begin position="40"/>
        <end position="58"/>
    </location>
</feature>
<reference evidence="3" key="3">
    <citation type="submission" date="2015-04" db="UniProtKB">
        <authorList>
            <consortium name="EnsemblPlants"/>
        </authorList>
    </citation>
    <scope>IDENTIFICATION</scope>
    <source>
        <strain evidence="3">cv. Jemalong A17</strain>
    </source>
</reference>
<protein>
    <submittedName>
        <fullName evidence="2 3">Uncharacterized protein</fullName>
    </submittedName>
</protein>
<reference evidence="2 4" key="2">
    <citation type="journal article" date="2014" name="BMC Genomics">
        <title>An improved genome release (version Mt4.0) for the model legume Medicago truncatula.</title>
        <authorList>
            <person name="Tang H."/>
            <person name="Krishnakumar V."/>
            <person name="Bidwell S."/>
            <person name="Rosen B."/>
            <person name="Chan A."/>
            <person name="Zhou S."/>
            <person name="Gentzbittel L."/>
            <person name="Childs K.L."/>
            <person name="Yandell M."/>
            <person name="Gundlach H."/>
            <person name="Mayer K.F."/>
            <person name="Schwartz D.C."/>
            <person name="Town C.D."/>
        </authorList>
    </citation>
    <scope>GENOME REANNOTATION</scope>
    <source>
        <strain evidence="3 4">cv. Jemalong A17</strain>
    </source>
</reference>
<evidence type="ECO:0000256" key="1">
    <source>
        <dbReference type="SAM" id="MobiDB-lite"/>
    </source>
</evidence>
<evidence type="ECO:0000313" key="2">
    <source>
        <dbReference type="EMBL" id="AES74023.1"/>
    </source>
</evidence>
<dbReference type="Proteomes" id="UP000002051">
    <property type="component" value="Chromosome 3"/>
</dbReference>
<organism evidence="2 4">
    <name type="scientific">Medicago truncatula</name>
    <name type="common">Barrel medic</name>
    <name type="synonym">Medicago tribuloides</name>
    <dbReference type="NCBI Taxonomy" id="3880"/>
    <lineage>
        <taxon>Eukaryota</taxon>
        <taxon>Viridiplantae</taxon>
        <taxon>Streptophyta</taxon>
        <taxon>Embryophyta</taxon>
        <taxon>Tracheophyta</taxon>
        <taxon>Spermatophyta</taxon>
        <taxon>Magnoliopsida</taxon>
        <taxon>eudicotyledons</taxon>
        <taxon>Gunneridae</taxon>
        <taxon>Pentapetalae</taxon>
        <taxon>rosids</taxon>
        <taxon>fabids</taxon>
        <taxon>Fabales</taxon>
        <taxon>Fabaceae</taxon>
        <taxon>Papilionoideae</taxon>
        <taxon>50 kb inversion clade</taxon>
        <taxon>NPAAA clade</taxon>
        <taxon>Hologalegina</taxon>
        <taxon>IRL clade</taxon>
        <taxon>Trifolieae</taxon>
        <taxon>Medicago</taxon>
    </lineage>
</organism>
<reference evidence="2 4" key="1">
    <citation type="journal article" date="2011" name="Nature">
        <title>The Medicago genome provides insight into the evolution of rhizobial symbioses.</title>
        <authorList>
            <person name="Young N.D."/>
            <person name="Debelle F."/>
            <person name="Oldroyd G.E."/>
            <person name="Geurts R."/>
            <person name="Cannon S.B."/>
            <person name="Udvardi M.K."/>
            <person name="Benedito V.A."/>
            <person name="Mayer K.F."/>
            <person name="Gouzy J."/>
            <person name="Schoof H."/>
            <person name="Van de Peer Y."/>
            <person name="Proost S."/>
            <person name="Cook D.R."/>
            <person name="Meyers B.C."/>
            <person name="Spannagl M."/>
            <person name="Cheung F."/>
            <person name="De Mita S."/>
            <person name="Krishnakumar V."/>
            <person name="Gundlach H."/>
            <person name="Zhou S."/>
            <person name="Mudge J."/>
            <person name="Bharti A.K."/>
            <person name="Murray J.D."/>
            <person name="Naoumkina M.A."/>
            <person name="Rosen B."/>
            <person name="Silverstein K.A."/>
            <person name="Tang H."/>
            <person name="Rombauts S."/>
            <person name="Zhao P.X."/>
            <person name="Zhou P."/>
            <person name="Barbe V."/>
            <person name="Bardou P."/>
            <person name="Bechner M."/>
            <person name="Bellec A."/>
            <person name="Berger A."/>
            <person name="Berges H."/>
            <person name="Bidwell S."/>
            <person name="Bisseling T."/>
            <person name="Choisne N."/>
            <person name="Couloux A."/>
            <person name="Denny R."/>
            <person name="Deshpande S."/>
            <person name="Dai X."/>
            <person name="Doyle J.J."/>
            <person name="Dudez A.M."/>
            <person name="Farmer A.D."/>
            <person name="Fouteau S."/>
            <person name="Franken C."/>
            <person name="Gibelin C."/>
            <person name="Gish J."/>
            <person name="Goldstein S."/>
            <person name="Gonzalez A.J."/>
            <person name="Green P.J."/>
            <person name="Hallab A."/>
            <person name="Hartog M."/>
            <person name="Hua A."/>
            <person name="Humphray S.J."/>
            <person name="Jeong D.H."/>
            <person name="Jing Y."/>
            <person name="Jocker A."/>
            <person name="Kenton S.M."/>
            <person name="Kim D.J."/>
            <person name="Klee K."/>
            <person name="Lai H."/>
            <person name="Lang C."/>
            <person name="Lin S."/>
            <person name="Macmil S.L."/>
            <person name="Magdelenat G."/>
            <person name="Matthews L."/>
            <person name="McCorrison J."/>
            <person name="Monaghan E.L."/>
            <person name="Mun J.H."/>
            <person name="Najar F.Z."/>
            <person name="Nicholson C."/>
            <person name="Noirot C."/>
            <person name="O'Bleness M."/>
            <person name="Paule C.R."/>
            <person name="Poulain J."/>
            <person name="Prion F."/>
            <person name="Qin B."/>
            <person name="Qu C."/>
            <person name="Retzel E.F."/>
            <person name="Riddle C."/>
            <person name="Sallet E."/>
            <person name="Samain S."/>
            <person name="Samson N."/>
            <person name="Sanders I."/>
            <person name="Saurat O."/>
            <person name="Scarpelli C."/>
            <person name="Schiex T."/>
            <person name="Segurens B."/>
            <person name="Severin A.J."/>
            <person name="Sherrier D.J."/>
            <person name="Shi R."/>
            <person name="Sims S."/>
            <person name="Singer S.R."/>
            <person name="Sinharoy S."/>
            <person name="Sterck L."/>
            <person name="Viollet A."/>
            <person name="Wang B.B."/>
            <person name="Wang K."/>
            <person name="Wang M."/>
            <person name="Wang X."/>
            <person name="Warfsmann J."/>
            <person name="Weissenbach J."/>
            <person name="White D.D."/>
            <person name="White J.D."/>
            <person name="Wiley G.B."/>
            <person name="Wincker P."/>
            <person name="Xing Y."/>
            <person name="Yang L."/>
            <person name="Yao Z."/>
            <person name="Ying F."/>
            <person name="Zhai J."/>
            <person name="Zhou L."/>
            <person name="Zuber A."/>
            <person name="Denarie J."/>
            <person name="Dixon R.A."/>
            <person name="May G.D."/>
            <person name="Schwartz D.C."/>
            <person name="Rogers J."/>
            <person name="Quetier F."/>
            <person name="Town C.D."/>
            <person name="Roe B.A."/>
        </authorList>
    </citation>
    <scope>NUCLEOTIDE SEQUENCE [LARGE SCALE GENOMIC DNA]</scope>
    <source>
        <strain evidence="2">A17</strain>
        <strain evidence="3 4">cv. Jemalong A17</strain>
    </source>
</reference>
<gene>
    <name evidence="2" type="ordered locus">MTR_3g114040</name>
</gene>
<feature type="region of interest" description="Disordered" evidence="1">
    <location>
        <begin position="34"/>
        <end position="58"/>
    </location>
</feature>
<accession>G7J595</accession>
<evidence type="ECO:0000313" key="4">
    <source>
        <dbReference type="Proteomes" id="UP000002051"/>
    </source>
</evidence>
<dbReference type="EnsemblPlants" id="AES74023">
    <property type="protein sequence ID" value="AES74023"/>
    <property type="gene ID" value="MTR_3g114040"/>
</dbReference>
<sequence length="103" mass="11716">MTMIISLIVVELEALDLSSFQMKMLQKMRWMESQKAWQGQNPKSDGSDSSSSPQLNNGSNSMVYVGGFDQSEISWATCINVWESQTILTITTAMWLLCRLFHF</sequence>
<dbReference type="PaxDb" id="3880-AES74023"/>
<keyword evidence="4" id="KW-1185">Reference proteome</keyword>
<dbReference type="AlphaFoldDB" id="G7J595"/>
<name>G7J595_MEDTR</name>